<keyword evidence="5 7" id="KW-0067">ATP-binding</keyword>
<dbReference type="PANTHER" id="PTHR23090:SF9">
    <property type="entry name" value="GLUTAMINE-DEPENDENT NAD(+) SYNTHETASE"/>
    <property type="match status" value="1"/>
</dbReference>
<evidence type="ECO:0000313" key="11">
    <source>
        <dbReference type="EMBL" id="GAK50291.1"/>
    </source>
</evidence>
<dbReference type="InterPro" id="IPR022310">
    <property type="entry name" value="NAD/GMP_synthase"/>
</dbReference>
<evidence type="ECO:0000256" key="7">
    <source>
        <dbReference type="HAMAP-Rule" id="MF_02090"/>
    </source>
</evidence>
<dbReference type="SUPFAM" id="SSF52402">
    <property type="entry name" value="Adenine nucleotide alpha hydrolases-like"/>
    <property type="match status" value="1"/>
</dbReference>
<reference evidence="11 12" key="1">
    <citation type="journal article" date="2015" name="PeerJ">
        <title>First genomic representation of candidate bacterial phylum KSB3 points to enhanced environmental sensing as a trigger of wastewater bulking.</title>
        <authorList>
            <person name="Sekiguchi Y."/>
            <person name="Ohashi A."/>
            <person name="Parks D.H."/>
            <person name="Yamauchi T."/>
            <person name="Tyson G.W."/>
            <person name="Hugenholtz P."/>
        </authorList>
    </citation>
    <scope>NUCLEOTIDE SEQUENCE [LARGE SCALE GENOMIC DNA]</scope>
</reference>
<comment type="similarity">
    <text evidence="2 7 8">In the C-terminal section; belongs to the NAD synthetase family.</text>
</comment>
<feature type="binding site" evidence="7">
    <location>
        <position position="448"/>
    </location>
    <ligand>
        <name>deamido-NAD(+)</name>
        <dbReference type="ChEBI" id="CHEBI:58437"/>
        <note>ligand shared between two neighboring subunits</note>
    </ligand>
</feature>
<feature type="binding site" evidence="7">
    <location>
        <position position="174"/>
    </location>
    <ligand>
        <name>L-glutamine</name>
        <dbReference type="ChEBI" id="CHEBI:58359"/>
    </ligand>
</feature>
<proteinExistence type="inferred from homology"/>
<dbReference type="PANTHER" id="PTHR23090">
    <property type="entry name" value="NH 3 /GLUTAMINE-DEPENDENT NAD + SYNTHETASE"/>
    <property type="match status" value="1"/>
</dbReference>
<dbReference type="SUPFAM" id="SSF56317">
    <property type="entry name" value="Carbon-nitrogen hydrolase"/>
    <property type="match status" value="1"/>
</dbReference>
<dbReference type="InterPro" id="IPR036526">
    <property type="entry name" value="C-N_Hydrolase_sf"/>
</dbReference>
<evidence type="ECO:0000256" key="2">
    <source>
        <dbReference type="ARBA" id="ARBA00007145"/>
    </source>
</evidence>
<dbReference type="Gene3D" id="3.40.50.620">
    <property type="entry name" value="HUPs"/>
    <property type="match status" value="1"/>
</dbReference>
<comment type="similarity">
    <text evidence="9">Belongs to the NAD synthetase family.</text>
</comment>
<feature type="binding site" evidence="7">
    <location>
        <begin position="336"/>
        <end position="343"/>
    </location>
    <ligand>
        <name>ATP</name>
        <dbReference type="ChEBI" id="CHEBI:30616"/>
    </ligand>
</feature>
<dbReference type="EC" id="6.3.5.1" evidence="7 8"/>
<dbReference type="PIRSF" id="PIRSF006630">
    <property type="entry name" value="NADS_GAT"/>
    <property type="match status" value="1"/>
</dbReference>
<sequence length="589" mass="64371">MRQVRIAMAQMNATVGDLEGNTAKIIEGVKRAKTENADIVTFPELAITGYPPLDLLLKPQFLSDNRAMLERILDHTQGITAVVGFVDQQDDIYNAAAILHDRQLLGIYHKVFLPNYGVFDENRYFQSAGETQRIYRVGDITFGVNVCEDIWYPEGPMVLQALSGADLILNISASPYYAGKPTYREHMTSVRAADSVVVVAYNNLIGGQDRLIFDGGSLLVNQAGQIIARGKLFEEDFIVADIDLDDVSVAKLSDPRHRKAVLALKMSGEPLCEKVCADASARKEPTRLTRTAASSASSAARPLPDEMLPMREMYDALTLGLRDYVRKNGFKKVVLGLSGGIDSAMVATISMDALGADNVVGVLMPGPFSSQGSIDDAKQLVENLGIQHHLISITPIYEAFVGQLAEAFAGRKPDVAEENLQARCRGNILMALSNKFGYLTLTTGNKSEVSVGYATLYGDMAGGLGIISDVPKTTVYALAEYRNYIAGRDLIPRATIDKAPSAELRADQKDSDSLPEYHVLDGILKAYIEHDKSVDDIVALGYDPHVVRDVIRKVDHSEYKRQQAAPALKVSVKAFGPDRRLPITNKYQG</sequence>
<feature type="active site" description="Proton acceptor; for glutaminase activity" evidence="7">
    <location>
        <position position="44"/>
    </location>
</feature>
<evidence type="ECO:0000256" key="1">
    <source>
        <dbReference type="ARBA" id="ARBA00005188"/>
    </source>
</evidence>
<keyword evidence="3 7" id="KW-0436">Ligase</keyword>
<feature type="binding site" evidence="7">
    <location>
        <position position="116"/>
    </location>
    <ligand>
        <name>L-glutamine</name>
        <dbReference type="ChEBI" id="CHEBI:58359"/>
    </ligand>
</feature>
<dbReference type="GO" id="GO:0005737">
    <property type="term" value="C:cytoplasm"/>
    <property type="evidence" value="ECO:0007669"/>
    <property type="project" value="InterPro"/>
</dbReference>
<dbReference type="UniPathway" id="UPA00253">
    <property type="reaction ID" value="UER00334"/>
</dbReference>
<keyword evidence="12" id="KW-1185">Reference proteome</keyword>
<feature type="domain" description="CN hydrolase" evidence="10">
    <location>
        <begin position="4"/>
        <end position="244"/>
    </location>
</feature>
<evidence type="ECO:0000256" key="8">
    <source>
        <dbReference type="PIRNR" id="PIRNR006630"/>
    </source>
</evidence>
<feature type="active site" description="Nucleophile; for glutaminase activity" evidence="7">
    <location>
        <position position="147"/>
    </location>
</feature>
<dbReference type="Proteomes" id="UP000030700">
    <property type="component" value="Unassembled WGS sequence"/>
</dbReference>
<dbReference type="STRING" id="1499966.U14_01519"/>
<comment type="caution">
    <text evidence="7">Lacks conserved residue(s) required for the propagation of feature annotation.</text>
</comment>
<accession>A0A0S6VY16</accession>
<evidence type="ECO:0000256" key="5">
    <source>
        <dbReference type="ARBA" id="ARBA00022840"/>
    </source>
</evidence>
<dbReference type="AlphaFoldDB" id="A0A0S6VY16"/>
<comment type="catalytic activity">
    <reaction evidence="7 8">
        <text>deamido-NAD(+) + L-glutamine + ATP + H2O = L-glutamate + AMP + diphosphate + NAD(+) + H(+)</text>
        <dbReference type="Rhea" id="RHEA:24384"/>
        <dbReference type="ChEBI" id="CHEBI:15377"/>
        <dbReference type="ChEBI" id="CHEBI:15378"/>
        <dbReference type="ChEBI" id="CHEBI:29985"/>
        <dbReference type="ChEBI" id="CHEBI:30616"/>
        <dbReference type="ChEBI" id="CHEBI:33019"/>
        <dbReference type="ChEBI" id="CHEBI:57540"/>
        <dbReference type="ChEBI" id="CHEBI:58359"/>
        <dbReference type="ChEBI" id="CHEBI:58437"/>
        <dbReference type="ChEBI" id="CHEBI:456215"/>
        <dbReference type="EC" id="6.3.5.1"/>
    </reaction>
</comment>
<dbReference type="InterPro" id="IPR003694">
    <property type="entry name" value="NAD_synthase"/>
</dbReference>
<keyword evidence="6 7" id="KW-0520">NAD</keyword>
<dbReference type="InterPro" id="IPR014445">
    <property type="entry name" value="Gln-dep_NAD_synthase"/>
</dbReference>
<dbReference type="GO" id="GO:0004359">
    <property type="term" value="F:glutaminase activity"/>
    <property type="evidence" value="ECO:0007669"/>
    <property type="project" value="InterPro"/>
</dbReference>
<evidence type="ECO:0000313" key="12">
    <source>
        <dbReference type="Proteomes" id="UP000030700"/>
    </source>
</evidence>
<gene>
    <name evidence="7" type="primary">nadE</name>
    <name evidence="11" type="ORF">U14_01519</name>
</gene>
<evidence type="ECO:0000256" key="6">
    <source>
        <dbReference type="ARBA" id="ARBA00023027"/>
    </source>
</evidence>
<dbReference type="HAMAP" id="MF_02090">
    <property type="entry name" value="NadE_glutamine_dep"/>
    <property type="match status" value="1"/>
</dbReference>
<feature type="binding site" evidence="7">
    <location>
        <position position="180"/>
    </location>
    <ligand>
        <name>L-glutamine</name>
        <dbReference type="ChEBI" id="CHEBI:58359"/>
    </ligand>
</feature>
<dbReference type="InterPro" id="IPR003010">
    <property type="entry name" value="C-N_Hydrolase"/>
</dbReference>
<keyword evidence="4 7" id="KW-0547">Nucleotide-binding</keyword>
<comment type="function">
    <text evidence="7">Catalyzes the ATP-dependent amidation of deamido-NAD to form NAD. Uses L-glutamine as a nitrogen source.</text>
</comment>
<dbReference type="NCBIfam" id="NF010588">
    <property type="entry name" value="PRK13981.1"/>
    <property type="match status" value="1"/>
</dbReference>
<dbReference type="GO" id="GO:0009435">
    <property type="term" value="P:NAD+ biosynthetic process"/>
    <property type="evidence" value="ECO:0007669"/>
    <property type="project" value="UniProtKB-UniRule"/>
</dbReference>
<dbReference type="NCBIfam" id="TIGR00552">
    <property type="entry name" value="nadE"/>
    <property type="match status" value="1"/>
</dbReference>
<dbReference type="GO" id="GO:0005524">
    <property type="term" value="F:ATP binding"/>
    <property type="evidence" value="ECO:0007669"/>
    <property type="project" value="UniProtKB-UniRule"/>
</dbReference>
<dbReference type="PROSITE" id="PS50263">
    <property type="entry name" value="CN_HYDROLASE"/>
    <property type="match status" value="1"/>
</dbReference>
<feature type="binding site" evidence="7">
    <location>
        <position position="560"/>
    </location>
    <ligand>
        <name>deamido-NAD(+)</name>
        <dbReference type="ChEBI" id="CHEBI:58437"/>
        <note>ligand shared between two neighboring subunits</note>
    </ligand>
</feature>
<evidence type="ECO:0000256" key="9">
    <source>
        <dbReference type="RuleBase" id="RU003811"/>
    </source>
</evidence>
<organism evidence="11 12">
    <name type="scientific">Candidatus Moduliflexus flocculans</name>
    <dbReference type="NCBI Taxonomy" id="1499966"/>
    <lineage>
        <taxon>Bacteria</taxon>
        <taxon>Candidatus Moduliflexota</taxon>
        <taxon>Candidatus Moduliflexia</taxon>
        <taxon>Candidatus Moduliflexales</taxon>
        <taxon>Candidatus Moduliflexaceae</taxon>
    </lineage>
</organism>
<dbReference type="EMBL" id="DF820456">
    <property type="protein sequence ID" value="GAK50291.1"/>
    <property type="molecule type" value="Genomic_DNA"/>
</dbReference>
<feature type="binding site" evidence="7">
    <location>
        <position position="419"/>
    </location>
    <ligand>
        <name>deamido-NAD(+)</name>
        <dbReference type="ChEBI" id="CHEBI:58437"/>
        <note>ligand shared between two neighboring subunits</note>
    </ligand>
</feature>
<feature type="binding site" evidence="7">
    <location>
        <position position="443"/>
    </location>
    <ligand>
        <name>ATP</name>
        <dbReference type="ChEBI" id="CHEBI:30616"/>
    </ligand>
</feature>
<dbReference type="CDD" id="cd07570">
    <property type="entry name" value="GAT_Gln-NAD-synth"/>
    <property type="match status" value="1"/>
</dbReference>
<dbReference type="Pfam" id="PF02540">
    <property type="entry name" value="NAD_synthase"/>
    <property type="match status" value="1"/>
</dbReference>
<evidence type="ECO:0000256" key="3">
    <source>
        <dbReference type="ARBA" id="ARBA00022598"/>
    </source>
</evidence>
<dbReference type="HOGENOM" id="CLU_022313_2_0_0"/>
<dbReference type="InterPro" id="IPR014729">
    <property type="entry name" value="Rossmann-like_a/b/a_fold"/>
</dbReference>
<dbReference type="GO" id="GO:0008795">
    <property type="term" value="F:NAD+ synthase activity"/>
    <property type="evidence" value="ECO:0007669"/>
    <property type="project" value="UniProtKB-UniRule"/>
</dbReference>
<name>A0A0S6VY16_9BACT</name>
<dbReference type="Pfam" id="PF00795">
    <property type="entry name" value="CN_hydrolase"/>
    <property type="match status" value="1"/>
</dbReference>
<comment type="pathway">
    <text evidence="1 7 8">Cofactor biosynthesis; NAD(+) biosynthesis; NAD(+) from deamido-NAD(+) (L-Gln route): step 1/1.</text>
</comment>
<dbReference type="FunFam" id="3.40.50.620:FF:000106">
    <property type="entry name" value="Glutamine-dependent NAD(+) synthetase"/>
    <property type="match status" value="1"/>
</dbReference>
<evidence type="ECO:0000256" key="4">
    <source>
        <dbReference type="ARBA" id="ARBA00022741"/>
    </source>
</evidence>
<dbReference type="Gene3D" id="3.60.110.10">
    <property type="entry name" value="Carbon-nitrogen hydrolase"/>
    <property type="match status" value="1"/>
</dbReference>
<dbReference type="GO" id="GO:0003952">
    <property type="term" value="F:NAD+ synthase (glutamine-hydrolyzing) activity"/>
    <property type="evidence" value="ECO:0007669"/>
    <property type="project" value="UniProtKB-UniRule"/>
</dbReference>
<feature type="active site" description="For glutaminase activity" evidence="7">
    <location>
        <position position="110"/>
    </location>
</feature>
<evidence type="ECO:0000259" key="10">
    <source>
        <dbReference type="PROSITE" id="PS50263"/>
    </source>
</evidence>
<protein>
    <recommendedName>
        <fullName evidence="7 8">Glutamine-dependent NAD(+) synthetase</fullName>
        <ecNumber evidence="7 8">6.3.5.1</ecNumber>
    </recommendedName>
    <alternativeName>
        <fullName evidence="7 8">NAD(+) synthase [glutamine-hydrolyzing]</fullName>
    </alternativeName>
</protein>
<dbReference type="CDD" id="cd00553">
    <property type="entry name" value="NAD_synthase"/>
    <property type="match status" value="1"/>
</dbReference>